<dbReference type="CDD" id="cd09272">
    <property type="entry name" value="RNase_HI_RT_Ty1"/>
    <property type="match status" value="1"/>
</dbReference>
<dbReference type="SUPFAM" id="SSF56672">
    <property type="entry name" value="DNA/RNA polymerases"/>
    <property type="match status" value="1"/>
</dbReference>
<dbReference type="OrthoDB" id="1919845at2759"/>
<evidence type="ECO:0000313" key="3">
    <source>
        <dbReference type="RefSeq" id="XP_038986484.1"/>
    </source>
</evidence>
<evidence type="ECO:0000259" key="1">
    <source>
        <dbReference type="Pfam" id="PF07727"/>
    </source>
</evidence>
<dbReference type="InterPro" id="IPR013103">
    <property type="entry name" value="RVT_2"/>
</dbReference>
<dbReference type="AlphaFoldDB" id="A0A8B9AT03"/>
<reference evidence="2" key="1">
    <citation type="journal article" date="2019" name="Nat. Commun.">
        <title>Genome-wide association mapping of date palm fruit traits.</title>
        <authorList>
            <person name="Hazzouri K.M."/>
            <person name="Gros-Balthazard M."/>
            <person name="Flowers J.M."/>
            <person name="Copetti D."/>
            <person name="Lemansour A."/>
            <person name="Lebrun M."/>
            <person name="Masmoudi K."/>
            <person name="Ferrand S."/>
            <person name="Dhar M.I."/>
            <person name="Fresquez Z.A."/>
            <person name="Rosas U."/>
            <person name="Zhang J."/>
            <person name="Talag J."/>
            <person name="Lee S."/>
            <person name="Kudrna D."/>
            <person name="Powell R.F."/>
            <person name="Leitch I.J."/>
            <person name="Krueger R.R."/>
            <person name="Wing R.A."/>
            <person name="Amiri K.M.A."/>
            <person name="Purugganan M.D."/>
        </authorList>
    </citation>
    <scope>NUCLEOTIDE SEQUENCE [LARGE SCALE GENOMIC DNA]</scope>
    <source>
        <strain evidence="2">cv. Khalas</strain>
    </source>
</reference>
<sequence>MTDKEDAAGDIPQLPFTHEQCHKLLSLISNSDISQPLSEEVYMELPPGYAGSKGKFFGLKQASRQWYSKLSQALLNYGFEQSKSDHSLFIYKYDSIFLALLVYVNDIILASDDMNEITRLKGFLNEQFKIKDLGQLKYFLGIEVAQCKRDFPMETNLKLQNTDEDLLIDPTSYRRLIGKHLFLTTTRPDISYSVGKLNQFMDKPAKAHMNAAYRVLRYIKQNPGQGLYFSVDSELHIKDFCDSDWGGCKDTRKSITGYCTSLGHSLVSWKSKKQSIVSRSSAEAEYRALASATCEVLLLKYLLADLKIDHSRPALLFCDSQSALHIAKNPVFHERTKHIEIDCHVVRKKLQA</sequence>
<feature type="domain" description="Reverse transcriptase Ty1/copia-type" evidence="1">
    <location>
        <begin position="36"/>
        <end position="147"/>
    </location>
</feature>
<dbReference type="KEGG" id="pda:120111984"/>
<dbReference type="GeneID" id="120111984"/>
<keyword evidence="2" id="KW-1185">Reference proteome</keyword>
<dbReference type="PANTHER" id="PTHR11439">
    <property type="entry name" value="GAG-POL-RELATED RETROTRANSPOSON"/>
    <property type="match status" value="1"/>
</dbReference>
<dbReference type="Pfam" id="PF07727">
    <property type="entry name" value="RVT_2"/>
    <property type="match status" value="1"/>
</dbReference>
<proteinExistence type="predicted"/>
<organism evidence="2 3">
    <name type="scientific">Phoenix dactylifera</name>
    <name type="common">Date palm</name>
    <dbReference type="NCBI Taxonomy" id="42345"/>
    <lineage>
        <taxon>Eukaryota</taxon>
        <taxon>Viridiplantae</taxon>
        <taxon>Streptophyta</taxon>
        <taxon>Embryophyta</taxon>
        <taxon>Tracheophyta</taxon>
        <taxon>Spermatophyta</taxon>
        <taxon>Magnoliopsida</taxon>
        <taxon>Liliopsida</taxon>
        <taxon>Arecaceae</taxon>
        <taxon>Coryphoideae</taxon>
        <taxon>Phoeniceae</taxon>
        <taxon>Phoenix</taxon>
    </lineage>
</organism>
<accession>A0A8B9AT03</accession>
<dbReference type="PANTHER" id="PTHR11439:SF498">
    <property type="entry name" value="DNAK FAMILY PROTEIN"/>
    <property type="match status" value="1"/>
</dbReference>
<reference evidence="3" key="2">
    <citation type="submission" date="2025-08" db="UniProtKB">
        <authorList>
            <consortium name="RefSeq"/>
        </authorList>
    </citation>
    <scope>IDENTIFICATION</scope>
    <source>
        <tissue evidence="3">Young leaves</tissue>
    </source>
</reference>
<dbReference type="Proteomes" id="UP000228380">
    <property type="component" value="Chromosome 9"/>
</dbReference>
<dbReference type="RefSeq" id="XP_038986484.1">
    <property type="nucleotide sequence ID" value="XM_039130556.1"/>
</dbReference>
<name>A0A8B9AT03_PHODC</name>
<evidence type="ECO:0000313" key="2">
    <source>
        <dbReference type="Proteomes" id="UP000228380"/>
    </source>
</evidence>
<gene>
    <name evidence="3" type="primary">LOC120111984</name>
</gene>
<protein>
    <submittedName>
        <fullName evidence="3">Uncharacterized mitochondrial protein AtMg00810-like</fullName>
    </submittedName>
</protein>
<dbReference type="InterPro" id="IPR043502">
    <property type="entry name" value="DNA/RNA_pol_sf"/>
</dbReference>